<dbReference type="GO" id="GO:0008270">
    <property type="term" value="F:zinc ion binding"/>
    <property type="evidence" value="ECO:0007669"/>
    <property type="project" value="InterPro"/>
</dbReference>
<dbReference type="Pfam" id="PF04082">
    <property type="entry name" value="Fungal_trans"/>
    <property type="match status" value="1"/>
</dbReference>
<feature type="compositionally biased region" description="Low complexity" evidence="16">
    <location>
        <begin position="879"/>
        <end position="888"/>
    </location>
</feature>
<feature type="active site" description="Schiff-base intermediate with substrate; via topaquinone" evidence="13">
    <location>
        <position position="404"/>
    </location>
</feature>
<dbReference type="PANTHER" id="PTHR10638:SF91">
    <property type="entry name" value="AMINE OXIDASE"/>
    <property type="match status" value="1"/>
</dbReference>
<dbReference type="SUPFAM" id="SSF57701">
    <property type="entry name" value="Zn2/Cys6 DNA-binding domain"/>
    <property type="match status" value="1"/>
</dbReference>
<comment type="cofactor">
    <cofactor evidence="1">
        <name>Cu cation</name>
        <dbReference type="ChEBI" id="CHEBI:23378"/>
    </cofactor>
</comment>
<dbReference type="GO" id="GO:0003677">
    <property type="term" value="F:DNA binding"/>
    <property type="evidence" value="ECO:0007669"/>
    <property type="project" value="UniProtKB-KW"/>
</dbReference>
<keyword evidence="7 15" id="KW-0186">Copper</keyword>
<evidence type="ECO:0000256" key="3">
    <source>
        <dbReference type="ARBA" id="ARBA00011738"/>
    </source>
</evidence>
<dbReference type="InterPro" id="IPR015798">
    <property type="entry name" value="Cu_amine_oxidase_C"/>
</dbReference>
<reference evidence="18" key="1">
    <citation type="submission" date="2021-07" db="EMBL/GenBank/DDBJ databases">
        <authorList>
            <person name="Branca A.L. A."/>
        </authorList>
    </citation>
    <scope>NUCLEOTIDE SEQUENCE</scope>
</reference>
<evidence type="ECO:0000256" key="15">
    <source>
        <dbReference type="RuleBase" id="RU000672"/>
    </source>
</evidence>
<evidence type="ECO:0000259" key="17">
    <source>
        <dbReference type="PROSITE" id="PS50048"/>
    </source>
</evidence>
<dbReference type="OrthoDB" id="5379943at2759"/>
<keyword evidence="8" id="KW-0805">Transcription regulation</keyword>
<dbReference type="Gene3D" id="2.70.98.20">
    <property type="entry name" value="Copper amine oxidase, catalytic domain"/>
    <property type="match status" value="1"/>
</dbReference>
<dbReference type="GO" id="GO:0006351">
    <property type="term" value="P:DNA-templated transcription"/>
    <property type="evidence" value="ECO:0007669"/>
    <property type="project" value="InterPro"/>
</dbReference>
<dbReference type="SMART" id="SM00066">
    <property type="entry name" value="GAL4"/>
    <property type="match status" value="1"/>
</dbReference>
<dbReference type="SMART" id="SM00906">
    <property type="entry name" value="Fungal_trans"/>
    <property type="match status" value="1"/>
</dbReference>
<dbReference type="InterPro" id="IPR036864">
    <property type="entry name" value="Zn2-C6_fun-type_DNA-bd_sf"/>
</dbReference>
<dbReference type="InterPro" id="IPR049948">
    <property type="entry name" value="Cu_Am_ox_TPQ-bd"/>
</dbReference>
<evidence type="ECO:0000256" key="4">
    <source>
        <dbReference type="ARBA" id="ARBA00022723"/>
    </source>
</evidence>
<sequence length="1498" mass="166876">MSHPLAILSVEETNLARDVVKSVHPDVVIDFREIFLQEPPKAQLVEFLAIEHAGRLSPTTPRPPRLALCQYDVIGSDRIPQFHESVIDVVSRSRVKHTVVGKEHHASLTLSEFDVLVDRCMQSPLFQQAISEFDLPAGFEVVIEPWPYGGLDHTDENRRFFQGLCFAQDKRSGNEDSNFYSFPLPIIPVMDAHTQEIIRVDRPATGGKGDGLLEQTFKRDIIGHCKPSEYVPELMPEGTRKDLKPLNVVQPEGPSFRVTNESLVEWQKWRFRVAFNPREGATIHDLSYDGRSVMHRLAISEMTVPYADPRPPFHRKQAFDFGDGGGGNMANNLSLGCDCLGVIKYFDAVITQADGTAQKLPNAICLHEQDNGIGWKHSNWRTGRAVVTRNRELVVQFIITLANYEYIFAYKFDQSGGIVVEARATGILNVVNIDAGKVSDYGNVVSGGVLAQNHQHIFNVRIDPAVDGQNNSVVVEESHPVPMNAVTNPNGNFYQVTKQTVERASWIDAAPQLNRTIKMINPHKTNPISGNPVGYKFIPLATQTLLADPESVQARRAQFAQHHVWVTKHRDGELYAGGRYTLQSQTEVEGVADAVRRGDSVVDTDVVVWNSFGITHNPRVEDWPVMPVEIFQLMIRPVDFFVANPSIDVPSNKNGSSRLADAEYNLCRCRYYQFITSSRAIRLYDLRGASQLVRQDRWGSSVLFPRSELPHFFSSIMTSESPSDPSRARKRAKYTQVACNECKRRKLKCSGDSVCARCTRDQIECIYATSRPGGTHEIDEKDENTRFRAVDSQLESLRRDMRTISARLHELESSTINASPNKQSVTVPAASLHRILDAPKSPTYVGPTSAEFGLGQPRGPSSQTGRETITDGPEEGLDSSSSVASPAPSERRTEAPTGDPLKSLGADEALRLVQVYEDTVGVMYPFVDLDGVRAYGKYGSQQHRLCLAQSLSQAHTITVLEYYRQDSVTQSPNQSDKAVSDQDWFSARDVQVFKILLATALLVESHGRSERAAHLADSVEDRFASRLKIAEVDMKEILILTLLSIFHSYRDDEVIAGRFIGMAVRGSTELGLHRQEIWQKTGGVFPGELEWTWASRLFWCIYVLDRKFAFGSGLPFSIQDFDIDTNLPEPGHSTPYLTCMISHARLSTKIWGLVVGWQNRSQAATSESCAYLDAQVQHWIHSIPSELRFDPTWRSPAGLEHTDRAMMLQVLLALQANQLRILVYRQNLLSSERIMDNITGASIAVETAKSTIHMLEYFSQISSIYFQRPEPFNYFLLSALAALFLAVLHAPTHFSRACRPEFYTAVGMVRRSATQARTSRRLQKVIRGLKRIQLNVQRENNPGRQQSLRQAHLFDAEHKGERSPTYLEVHSTPQTSTHHLPHATCEASSLANTAESPAAQGTLSLHPPSSIPGAHPPAPLSWPISPDATVQSETNGCEDLSSFFELAGGFYFDPHSTSDIGAGVGVGLTPAGETRLPNTLDAFHAEEEALTRVMAGLL</sequence>
<evidence type="ECO:0000256" key="2">
    <source>
        <dbReference type="ARBA" id="ARBA00007983"/>
    </source>
</evidence>
<dbReference type="PANTHER" id="PTHR10638">
    <property type="entry name" value="COPPER AMINE OXIDASE"/>
    <property type="match status" value="1"/>
</dbReference>
<dbReference type="Gene3D" id="4.10.240.10">
    <property type="entry name" value="Zn(2)-C6 fungal-type DNA-binding domain"/>
    <property type="match status" value="1"/>
</dbReference>
<comment type="cofactor">
    <cofactor evidence="15">
        <name>Cu cation</name>
        <dbReference type="ChEBI" id="CHEBI:23378"/>
    </cofactor>
    <text evidence="15">Contains 1 topaquinone per subunit.</text>
</comment>
<accession>A0A9W4NRL0</accession>
<dbReference type="InterPro" id="IPR016182">
    <property type="entry name" value="Cu_amine_oxidase_N-reg"/>
</dbReference>
<keyword evidence="4 15" id="KW-0479">Metal-binding</keyword>
<keyword evidence="12" id="KW-0539">Nucleus</keyword>
<dbReference type="GO" id="GO:0005507">
    <property type="term" value="F:copper ion binding"/>
    <property type="evidence" value="ECO:0007669"/>
    <property type="project" value="InterPro"/>
</dbReference>
<evidence type="ECO:0000256" key="7">
    <source>
        <dbReference type="ARBA" id="ARBA00023008"/>
    </source>
</evidence>
<comment type="caution">
    <text evidence="18">The sequence shown here is derived from an EMBL/GenBank/DDBJ whole genome shotgun (WGS) entry which is preliminary data.</text>
</comment>
<keyword evidence="5 13" id="KW-0801">TPQ</keyword>
<dbReference type="InterPro" id="IPR001138">
    <property type="entry name" value="Zn2Cys6_DnaBD"/>
</dbReference>
<dbReference type="InterPro" id="IPR007219">
    <property type="entry name" value="XnlR_reg_dom"/>
</dbReference>
<feature type="region of interest" description="Disordered" evidence="16">
    <location>
        <begin position="840"/>
        <end position="903"/>
    </location>
</feature>
<evidence type="ECO:0000256" key="8">
    <source>
        <dbReference type="ARBA" id="ARBA00023015"/>
    </source>
</evidence>
<dbReference type="PROSITE" id="PS50048">
    <property type="entry name" value="ZN2_CY6_FUNGAL_2"/>
    <property type="match status" value="1"/>
</dbReference>
<gene>
    <name evidence="18" type="ORF">PSALAMII_LOCUS9289</name>
</gene>
<dbReference type="GO" id="GO:0048038">
    <property type="term" value="F:quinone binding"/>
    <property type="evidence" value="ECO:0007669"/>
    <property type="project" value="InterPro"/>
</dbReference>
<dbReference type="InterPro" id="IPR000269">
    <property type="entry name" value="Cu_amine_oxidase"/>
</dbReference>
<feature type="modified residue" description="2',4',5'-topaquinone" evidence="14">
    <location>
        <position position="404"/>
    </location>
</feature>
<keyword evidence="10" id="KW-1015">Disulfide bond</keyword>
<dbReference type="Pfam" id="PF00172">
    <property type="entry name" value="Zn_clus"/>
    <property type="match status" value="1"/>
</dbReference>
<dbReference type="PROSITE" id="PS00463">
    <property type="entry name" value="ZN2_CY6_FUNGAL_1"/>
    <property type="match status" value="1"/>
</dbReference>
<evidence type="ECO:0000313" key="19">
    <source>
        <dbReference type="Proteomes" id="UP001152646"/>
    </source>
</evidence>
<evidence type="ECO:0000313" key="18">
    <source>
        <dbReference type="EMBL" id="CAG8412090.1"/>
    </source>
</evidence>
<dbReference type="PROSITE" id="PS01164">
    <property type="entry name" value="COPPER_AMINE_OXID_1"/>
    <property type="match status" value="1"/>
</dbReference>
<evidence type="ECO:0000256" key="9">
    <source>
        <dbReference type="ARBA" id="ARBA00023125"/>
    </source>
</evidence>
<feature type="domain" description="Zn(2)-C6 fungal-type" evidence="17">
    <location>
        <begin position="738"/>
        <end position="767"/>
    </location>
</feature>
<dbReference type="CDD" id="cd12148">
    <property type="entry name" value="fungal_TF_MHR"/>
    <property type="match status" value="1"/>
</dbReference>
<evidence type="ECO:0000256" key="12">
    <source>
        <dbReference type="ARBA" id="ARBA00023242"/>
    </source>
</evidence>
<feature type="active site" description="Proton acceptor" evidence="13">
    <location>
        <position position="320"/>
    </location>
</feature>
<dbReference type="FunFam" id="2.70.98.20:FF:000001">
    <property type="entry name" value="Amine oxidase"/>
    <property type="match status" value="1"/>
</dbReference>
<evidence type="ECO:0000256" key="11">
    <source>
        <dbReference type="ARBA" id="ARBA00023163"/>
    </source>
</evidence>
<dbReference type="EMBL" id="CAJVPA010000219">
    <property type="protein sequence ID" value="CAG8412090.1"/>
    <property type="molecule type" value="Genomic_DNA"/>
</dbReference>
<dbReference type="GO" id="GO:0008131">
    <property type="term" value="F:primary methylamine oxidase activity"/>
    <property type="evidence" value="ECO:0007669"/>
    <property type="project" value="InterPro"/>
</dbReference>
<dbReference type="Gene3D" id="3.10.450.40">
    <property type="match status" value="2"/>
</dbReference>
<evidence type="ECO:0000256" key="16">
    <source>
        <dbReference type="SAM" id="MobiDB-lite"/>
    </source>
</evidence>
<dbReference type="Proteomes" id="UP001152646">
    <property type="component" value="Unassembled WGS sequence"/>
</dbReference>
<evidence type="ECO:0000256" key="5">
    <source>
        <dbReference type="ARBA" id="ARBA00022772"/>
    </source>
</evidence>
<proteinExistence type="inferred from homology"/>
<evidence type="ECO:0000256" key="6">
    <source>
        <dbReference type="ARBA" id="ARBA00023002"/>
    </source>
</evidence>
<keyword evidence="11" id="KW-0804">Transcription</keyword>
<dbReference type="SUPFAM" id="SSF54416">
    <property type="entry name" value="Amine oxidase N-terminal region"/>
    <property type="match status" value="2"/>
</dbReference>
<organism evidence="18 19">
    <name type="scientific">Penicillium salamii</name>
    <dbReference type="NCBI Taxonomy" id="1612424"/>
    <lineage>
        <taxon>Eukaryota</taxon>
        <taxon>Fungi</taxon>
        <taxon>Dikarya</taxon>
        <taxon>Ascomycota</taxon>
        <taxon>Pezizomycotina</taxon>
        <taxon>Eurotiomycetes</taxon>
        <taxon>Eurotiomycetidae</taxon>
        <taxon>Eurotiales</taxon>
        <taxon>Aspergillaceae</taxon>
        <taxon>Penicillium</taxon>
    </lineage>
</organism>
<comment type="subunit">
    <text evidence="3">Homodimer.</text>
</comment>
<dbReference type="GO" id="GO:0009308">
    <property type="term" value="P:amine metabolic process"/>
    <property type="evidence" value="ECO:0007669"/>
    <property type="project" value="UniProtKB-UniRule"/>
</dbReference>
<dbReference type="InterPro" id="IPR036460">
    <property type="entry name" value="Cu_amine_oxidase_C_sf"/>
</dbReference>
<protein>
    <recommendedName>
        <fullName evidence="15">Amine oxidase</fullName>
        <ecNumber evidence="15">1.4.3.-</ecNumber>
    </recommendedName>
</protein>
<dbReference type="EC" id="1.4.3.-" evidence="15"/>
<dbReference type="FunFam" id="3.10.450.40:FF:000015">
    <property type="entry name" value="Amine oxidase"/>
    <property type="match status" value="1"/>
</dbReference>
<dbReference type="FunFam" id="3.10.450.40:FF:000010">
    <property type="entry name" value="Amine oxidase"/>
    <property type="match status" value="1"/>
</dbReference>
<dbReference type="Pfam" id="PF01179">
    <property type="entry name" value="Cu_amine_oxid"/>
    <property type="match status" value="1"/>
</dbReference>
<evidence type="ECO:0000256" key="10">
    <source>
        <dbReference type="ARBA" id="ARBA00023157"/>
    </source>
</evidence>
<dbReference type="GO" id="GO:0000981">
    <property type="term" value="F:DNA-binding transcription factor activity, RNA polymerase II-specific"/>
    <property type="evidence" value="ECO:0007669"/>
    <property type="project" value="InterPro"/>
</dbReference>
<dbReference type="CDD" id="cd00067">
    <property type="entry name" value="GAL4"/>
    <property type="match status" value="1"/>
</dbReference>
<keyword evidence="9" id="KW-0238">DNA-binding</keyword>
<evidence type="ECO:0000256" key="13">
    <source>
        <dbReference type="PIRSR" id="PIRSR600269-50"/>
    </source>
</evidence>
<evidence type="ECO:0000256" key="1">
    <source>
        <dbReference type="ARBA" id="ARBA00001935"/>
    </source>
</evidence>
<evidence type="ECO:0000256" key="14">
    <source>
        <dbReference type="PIRSR" id="PIRSR600269-51"/>
    </source>
</evidence>
<name>A0A9W4NRL0_9EURO</name>
<comment type="PTM">
    <text evidence="14 15">Topaquinone (TPQ) is generated by copper-dependent autoxidation of a specific tyrosyl residue.</text>
</comment>
<keyword evidence="6 15" id="KW-0560">Oxidoreductase</keyword>
<comment type="similarity">
    <text evidence="2 15">Belongs to the copper/topaquinone oxidase family.</text>
</comment>
<dbReference type="SUPFAM" id="SSF49998">
    <property type="entry name" value="Amine oxidase catalytic domain"/>
    <property type="match status" value="1"/>
</dbReference>